<name>A0A512H3T8_9PROT</name>
<protein>
    <recommendedName>
        <fullName evidence="4 14">Protoporphyrinogen IX oxidase</fullName>
        <shortName evidence="14">PPO</shortName>
        <ecNumber evidence="14 15">1.3.99.-</ecNumber>
    </recommendedName>
</protein>
<evidence type="ECO:0000256" key="10">
    <source>
        <dbReference type="ARBA" id="ARBA00023002"/>
    </source>
</evidence>
<gene>
    <name evidence="16" type="ORF">ROR02_01810</name>
</gene>
<dbReference type="InterPro" id="IPR005265">
    <property type="entry name" value="HemJ-like"/>
</dbReference>
<evidence type="ECO:0000256" key="1">
    <source>
        <dbReference type="ARBA" id="ARBA00004651"/>
    </source>
</evidence>
<keyword evidence="9 14" id="KW-1133">Transmembrane helix</keyword>
<dbReference type="GO" id="GO:0005886">
    <property type="term" value="C:plasma membrane"/>
    <property type="evidence" value="ECO:0007669"/>
    <property type="project" value="UniProtKB-SubCell"/>
</dbReference>
<keyword evidence="6 14" id="KW-0349">Heme</keyword>
<evidence type="ECO:0000256" key="12">
    <source>
        <dbReference type="ARBA" id="ARBA00023136"/>
    </source>
</evidence>
<dbReference type="Proteomes" id="UP000321567">
    <property type="component" value="Unassembled WGS sequence"/>
</dbReference>
<evidence type="ECO:0000256" key="3">
    <source>
        <dbReference type="ARBA" id="ARBA00006501"/>
    </source>
</evidence>
<dbReference type="HAMAP" id="MF_02239">
    <property type="entry name" value="HemJ"/>
    <property type="match status" value="1"/>
</dbReference>
<feature type="transmembrane region" description="Helical" evidence="14">
    <location>
        <begin position="124"/>
        <end position="142"/>
    </location>
</feature>
<evidence type="ECO:0000256" key="14">
    <source>
        <dbReference type="HAMAP-Rule" id="MF_02239"/>
    </source>
</evidence>
<feature type="binding site" description="axial binding residue" evidence="14">
    <location>
        <position position="16"/>
    </location>
    <ligand>
        <name>heme</name>
        <dbReference type="ChEBI" id="CHEBI:30413"/>
    </ligand>
    <ligandPart>
        <name>Fe</name>
        <dbReference type="ChEBI" id="CHEBI:18248"/>
    </ligandPart>
</feature>
<comment type="catalytic activity">
    <reaction evidence="13 14 15">
        <text>protoporphyrinogen IX + 3 A = protoporphyrin IX + 3 AH2</text>
        <dbReference type="Rhea" id="RHEA:62000"/>
        <dbReference type="ChEBI" id="CHEBI:13193"/>
        <dbReference type="ChEBI" id="CHEBI:17499"/>
        <dbReference type="ChEBI" id="CHEBI:57306"/>
        <dbReference type="ChEBI" id="CHEBI:57307"/>
    </reaction>
</comment>
<evidence type="ECO:0000256" key="5">
    <source>
        <dbReference type="ARBA" id="ARBA00022475"/>
    </source>
</evidence>
<comment type="subunit">
    <text evidence="14">Homodimer.</text>
</comment>
<organism evidence="16 17">
    <name type="scientific">Pararhodospirillum oryzae</name>
    <dbReference type="NCBI Taxonomy" id="478448"/>
    <lineage>
        <taxon>Bacteria</taxon>
        <taxon>Pseudomonadati</taxon>
        <taxon>Pseudomonadota</taxon>
        <taxon>Alphaproteobacteria</taxon>
        <taxon>Rhodospirillales</taxon>
        <taxon>Rhodospirillaceae</taxon>
        <taxon>Pararhodospirillum</taxon>
    </lineage>
</organism>
<dbReference type="RefSeq" id="WP_147162121.1">
    <property type="nucleotide sequence ID" value="NZ_BJZO01000003.1"/>
</dbReference>
<dbReference type="GO" id="GO:0006782">
    <property type="term" value="P:protoporphyrinogen IX biosynthetic process"/>
    <property type="evidence" value="ECO:0007669"/>
    <property type="project" value="UniProtKB-UniRule"/>
</dbReference>
<keyword evidence="8 14" id="KW-0479">Metal-binding</keyword>
<dbReference type="PIRSF" id="PIRSF004638">
    <property type="entry name" value="UCP004638"/>
    <property type="match status" value="1"/>
</dbReference>
<evidence type="ECO:0000256" key="4">
    <source>
        <dbReference type="ARBA" id="ARBA00017504"/>
    </source>
</evidence>
<comment type="pathway">
    <text evidence="2 14 15">Porphyrin-containing compound metabolism; protoporphyrin-IX biosynthesis; protoporphyrin-IX from protoporphyrinogen-IX: step 1/1.</text>
</comment>
<dbReference type="EMBL" id="BJZO01000003">
    <property type="protein sequence ID" value="GEO80050.1"/>
    <property type="molecule type" value="Genomic_DNA"/>
</dbReference>
<feature type="binding site" description="axial binding residue" evidence="14">
    <location>
        <position position="89"/>
    </location>
    <ligand>
        <name>heme</name>
        <dbReference type="ChEBI" id="CHEBI:30413"/>
    </ligand>
    <ligandPart>
        <name>Fe</name>
        <dbReference type="ChEBI" id="CHEBI:18248"/>
    </ligandPart>
</feature>
<comment type="caution">
    <text evidence="16">The sequence shown here is derived from an EMBL/GenBank/DDBJ whole genome shotgun (WGS) entry which is preliminary data.</text>
</comment>
<evidence type="ECO:0000256" key="15">
    <source>
        <dbReference type="PIRNR" id="PIRNR004638"/>
    </source>
</evidence>
<keyword evidence="5 14" id="KW-1003">Cell membrane</keyword>
<reference evidence="16 17" key="1">
    <citation type="submission" date="2019-07" db="EMBL/GenBank/DDBJ databases">
        <title>Whole genome shotgun sequence of Rhodospirillum oryzae NBRC 107573.</title>
        <authorList>
            <person name="Hosoyama A."/>
            <person name="Uohara A."/>
            <person name="Ohji S."/>
            <person name="Ichikawa N."/>
        </authorList>
    </citation>
    <scope>NUCLEOTIDE SEQUENCE [LARGE SCALE GENOMIC DNA]</scope>
    <source>
        <strain evidence="16 17">NBRC 107573</strain>
    </source>
</reference>
<dbReference type="OrthoDB" id="9800824at2"/>
<evidence type="ECO:0000256" key="2">
    <source>
        <dbReference type="ARBA" id="ARBA00005073"/>
    </source>
</evidence>
<comment type="subcellular location">
    <subcellularLocation>
        <location evidence="1 14">Cell membrane</location>
        <topology evidence="1 14">Multi-pass membrane protein</topology>
    </subcellularLocation>
</comment>
<proteinExistence type="inferred from homology"/>
<dbReference type="EC" id="1.3.99.-" evidence="14 15"/>
<dbReference type="GO" id="GO:0070818">
    <property type="term" value="F:protoporphyrinogen oxidase activity"/>
    <property type="evidence" value="ECO:0007669"/>
    <property type="project" value="UniProtKB-UniRule"/>
</dbReference>
<dbReference type="PANTHER" id="PTHR40255:SF1">
    <property type="entry name" value="PROTOPORPHYRINOGEN IX OXIDASE"/>
    <property type="match status" value="1"/>
</dbReference>
<dbReference type="GO" id="GO:0046872">
    <property type="term" value="F:metal ion binding"/>
    <property type="evidence" value="ECO:0007669"/>
    <property type="project" value="UniProtKB-UniRule"/>
</dbReference>
<evidence type="ECO:0000256" key="11">
    <source>
        <dbReference type="ARBA" id="ARBA00023004"/>
    </source>
</evidence>
<feature type="transmembrane region" description="Helical" evidence="14">
    <location>
        <begin position="57"/>
        <end position="78"/>
    </location>
</feature>
<feature type="transmembrane region" description="Helical" evidence="14">
    <location>
        <begin position="14"/>
        <end position="36"/>
    </location>
</feature>
<evidence type="ECO:0000313" key="16">
    <source>
        <dbReference type="EMBL" id="GEO80050.1"/>
    </source>
</evidence>
<keyword evidence="7 14" id="KW-0812">Transmembrane</keyword>
<dbReference type="PANTHER" id="PTHR40255">
    <property type="entry name" value="UPF0093 MEMBRANE PROTEIN SLR1790"/>
    <property type="match status" value="1"/>
</dbReference>
<comment type="similarity">
    <text evidence="3 14 15">Belongs to the HemJ family.</text>
</comment>
<evidence type="ECO:0000256" key="7">
    <source>
        <dbReference type="ARBA" id="ARBA00022692"/>
    </source>
</evidence>
<accession>A0A512H3T8</accession>
<keyword evidence="17" id="KW-1185">Reference proteome</keyword>
<dbReference type="UniPathway" id="UPA00251">
    <property type="reaction ID" value="UER00324"/>
</dbReference>
<dbReference type="Pfam" id="PF03653">
    <property type="entry name" value="UPF0093"/>
    <property type="match status" value="1"/>
</dbReference>
<feature type="transmembrane region" description="Helical" evidence="14">
    <location>
        <begin position="84"/>
        <end position="103"/>
    </location>
</feature>
<evidence type="ECO:0000256" key="6">
    <source>
        <dbReference type="ARBA" id="ARBA00022617"/>
    </source>
</evidence>
<comment type="function">
    <text evidence="14 15">Catalyzes the oxidation of protoporphyrinogen IX to protoporphyrin IX.</text>
</comment>
<evidence type="ECO:0000256" key="13">
    <source>
        <dbReference type="ARBA" id="ARBA00048390"/>
    </source>
</evidence>
<evidence type="ECO:0000256" key="9">
    <source>
        <dbReference type="ARBA" id="ARBA00022989"/>
    </source>
</evidence>
<keyword evidence="11 14" id="KW-0408">Iron</keyword>
<sequence length="146" mass="16858">MLSFGTDLYLWVKALHVIAVITWMAGLFYLPRLFVYHATEPVGSPTSEKFKVMERRLVKAIMNPSLVVVAVTGPLLMGDWLSDGWLHLKLLMVAGMILMHVYYVRWQKDFAEDRNTRPHVFYRYANEVPTVLMLVIVPLVILKPQL</sequence>
<evidence type="ECO:0000313" key="17">
    <source>
        <dbReference type="Proteomes" id="UP000321567"/>
    </source>
</evidence>
<dbReference type="NCBIfam" id="TIGR00701">
    <property type="entry name" value="protoporphyrinogen oxidase HemJ"/>
    <property type="match status" value="1"/>
</dbReference>
<evidence type="ECO:0000256" key="8">
    <source>
        <dbReference type="ARBA" id="ARBA00022723"/>
    </source>
</evidence>
<dbReference type="AlphaFoldDB" id="A0A512H3T8"/>
<keyword evidence="10 14" id="KW-0560">Oxidoreductase</keyword>
<keyword evidence="12 14" id="KW-0472">Membrane</keyword>
<comment type="cofactor">
    <cofactor evidence="14 15">
        <name>heme b</name>
        <dbReference type="ChEBI" id="CHEBI:60344"/>
    </cofactor>
    <text evidence="14 15">Binds 1 heme b (iron(II)-protoporphyrin IX) group per subunit.</text>
</comment>